<evidence type="ECO:0000256" key="5">
    <source>
        <dbReference type="ARBA" id="ARBA00022475"/>
    </source>
</evidence>
<keyword evidence="15" id="KW-0675">Receptor</keyword>
<dbReference type="PRINTS" id="PR00658">
    <property type="entry name" value="CD44"/>
</dbReference>
<keyword evidence="10" id="KW-0130">Cell adhesion</keyword>
<evidence type="ECO:0000256" key="1">
    <source>
        <dbReference type="ARBA" id="ARBA00004105"/>
    </source>
</evidence>
<dbReference type="GO" id="GO:0005902">
    <property type="term" value="C:microvillus"/>
    <property type="evidence" value="ECO:0007669"/>
    <property type="project" value="UniProtKB-SubCell"/>
</dbReference>
<evidence type="ECO:0000256" key="16">
    <source>
        <dbReference type="ARBA" id="ARBA00023180"/>
    </source>
</evidence>
<evidence type="ECO:0000256" key="14">
    <source>
        <dbReference type="ARBA" id="ARBA00023157"/>
    </source>
</evidence>
<comment type="subcellular location">
    <subcellularLocation>
        <location evidence="2">Cell membrane</location>
        <topology evidence="2">Single-pass type I membrane protein</topology>
    </subcellularLocation>
    <subcellularLocation>
        <location evidence="1">Cell projection</location>
        <location evidence="1">Microvillus</location>
    </subcellularLocation>
    <subcellularLocation>
        <location evidence="3">Secreted</location>
    </subcellularLocation>
</comment>
<evidence type="ECO:0000256" key="26">
    <source>
        <dbReference type="SAM" id="Phobius"/>
    </source>
</evidence>
<keyword evidence="13 26" id="KW-0472">Membrane</keyword>
<dbReference type="GO" id="GO:0007155">
    <property type="term" value="P:cell adhesion"/>
    <property type="evidence" value="ECO:0007669"/>
    <property type="project" value="UniProtKB-KW"/>
</dbReference>
<evidence type="ECO:0000256" key="4">
    <source>
        <dbReference type="ARBA" id="ARBA00020474"/>
    </source>
</evidence>
<feature type="chain" id="PRO_5034702440" description="CD44 antigen" evidence="27">
    <location>
        <begin position="21"/>
        <end position="372"/>
    </location>
</feature>
<evidence type="ECO:0000256" key="10">
    <source>
        <dbReference type="ARBA" id="ARBA00022889"/>
    </source>
</evidence>
<dbReference type="Gene3D" id="3.10.100.10">
    <property type="entry name" value="Mannose-Binding Protein A, subunit A"/>
    <property type="match status" value="1"/>
</dbReference>
<organism evidence="29 30">
    <name type="scientific">Sphenodon punctatus</name>
    <name type="common">Tuatara</name>
    <name type="synonym">Hatteria punctata</name>
    <dbReference type="NCBI Taxonomy" id="8508"/>
    <lineage>
        <taxon>Eukaryota</taxon>
        <taxon>Metazoa</taxon>
        <taxon>Chordata</taxon>
        <taxon>Craniata</taxon>
        <taxon>Vertebrata</taxon>
        <taxon>Euteleostomi</taxon>
        <taxon>Lepidosauria</taxon>
        <taxon>Sphenodontia</taxon>
        <taxon>Sphenodontidae</taxon>
        <taxon>Sphenodon</taxon>
    </lineage>
</organism>
<reference evidence="29" key="2">
    <citation type="submission" date="2025-09" db="UniProtKB">
        <authorList>
            <consortium name="Ensembl"/>
        </authorList>
    </citation>
    <scope>IDENTIFICATION</scope>
</reference>
<evidence type="ECO:0000256" key="2">
    <source>
        <dbReference type="ARBA" id="ARBA00004251"/>
    </source>
</evidence>
<evidence type="ECO:0000256" key="25">
    <source>
        <dbReference type="SAM" id="MobiDB-lite"/>
    </source>
</evidence>
<dbReference type="GO" id="GO:0048731">
    <property type="term" value="P:system development"/>
    <property type="evidence" value="ECO:0007669"/>
    <property type="project" value="UniProtKB-ARBA"/>
</dbReference>
<evidence type="ECO:0000256" key="6">
    <source>
        <dbReference type="ARBA" id="ARBA00022525"/>
    </source>
</evidence>
<keyword evidence="30" id="KW-1185">Reference proteome</keyword>
<sequence length="372" mass="41221">MTKFLLYATFGLCSLQLCLAHIGLNISCRYAGVFHVEKGNRYSLTRDEAIRLCRALNSTLPTWEQMEKAYVLGFETCRYGYIEEKIVVPRKNPYHLCAANNTGIYILTSNTSQRYDTYCFNTSETKEKACDPITKLYSDWPDDQNITDIFNADGSRYIGGKRYTEATPVTEDDNNLGSGSASGRGTPDPAITGGDVTSRPDVYPGEFTSTRITRIPAYIPGGDDEKERQPTSTISTTDQHGNKGSRRGQQNVTPSPGQIPIQKKDPRPRSSHIPDWLIVLCSLLALALILGVCVAVNSRRRCGQKKKLVINNGKGAVEDRKLGELNGEASKSHEMVHLVNKEQPGDRTGPCDDFLTTDETRNQQDVDLKTGV</sequence>
<keyword evidence="7" id="KW-0597">Phosphoprotein</keyword>
<evidence type="ECO:0000256" key="23">
    <source>
        <dbReference type="ARBA" id="ARBA00032917"/>
    </source>
</evidence>
<dbReference type="PROSITE" id="PS50963">
    <property type="entry name" value="LINK_2"/>
    <property type="match status" value="1"/>
</dbReference>
<dbReference type="InterPro" id="IPR043210">
    <property type="entry name" value="CD44_antigen-like"/>
</dbReference>
<dbReference type="FunFam" id="3.10.100.10:FF:000004">
    <property type="entry name" value="CD44 antigen isoform X2"/>
    <property type="match status" value="1"/>
</dbReference>
<gene>
    <name evidence="29" type="primary">CD44</name>
</gene>
<dbReference type="PROSITE" id="PS01241">
    <property type="entry name" value="LINK_1"/>
    <property type="match status" value="1"/>
</dbReference>
<evidence type="ECO:0000256" key="11">
    <source>
        <dbReference type="ARBA" id="ARBA00022974"/>
    </source>
</evidence>
<dbReference type="SMART" id="SM00445">
    <property type="entry name" value="LINK"/>
    <property type="match status" value="1"/>
</dbReference>
<dbReference type="GO" id="GO:0009653">
    <property type="term" value="P:anatomical structure morphogenesis"/>
    <property type="evidence" value="ECO:0007669"/>
    <property type="project" value="UniProtKB-ARBA"/>
</dbReference>
<feature type="region of interest" description="Disordered" evidence="25">
    <location>
        <begin position="164"/>
        <end position="269"/>
    </location>
</feature>
<dbReference type="GO" id="GO:0009986">
    <property type="term" value="C:cell surface"/>
    <property type="evidence" value="ECO:0007669"/>
    <property type="project" value="UniProtKB-ARBA"/>
</dbReference>
<dbReference type="GO" id="GO:0005576">
    <property type="term" value="C:extracellular region"/>
    <property type="evidence" value="ECO:0007669"/>
    <property type="project" value="UniProtKB-SubCell"/>
</dbReference>
<dbReference type="GO" id="GO:0035692">
    <property type="term" value="C:macrophage migration inhibitory factor receptor complex"/>
    <property type="evidence" value="ECO:0007669"/>
    <property type="project" value="TreeGrafter"/>
</dbReference>
<proteinExistence type="predicted"/>
<protein>
    <recommendedName>
        <fullName evidence="4">CD44 antigen</fullName>
    </recommendedName>
    <alternativeName>
        <fullName evidence="22">GP90 lymphocyte homing/adhesion receptor</fullName>
    </alternativeName>
    <alternativeName>
        <fullName evidence="21">HUTCH-I</fullName>
    </alternativeName>
    <alternativeName>
        <fullName evidence="23">Hermes antigen</fullName>
    </alternativeName>
    <alternativeName>
        <fullName evidence="20">Hyaluronate receptor</fullName>
    </alternativeName>
    <alternativeName>
        <fullName evidence="18">Phagocytic glycoprotein 1</fullName>
    </alternativeName>
    <alternativeName>
        <fullName evidence="19">Phagocytic glycoprotein I</fullName>
    </alternativeName>
</protein>
<evidence type="ECO:0000256" key="24">
    <source>
        <dbReference type="PROSITE-ProRule" id="PRU00323"/>
    </source>
</evidence>
<dbReference type="PRINTS" id="PR01265">
    <property type="entry name" value="LINKMODULE"/>
</dbReference>
<evidence type="ECO:0000256" key="18">
    <source>
        <dbReference type="ARBA" id="ARBA00029917"/>
    </source>
</evidence>
<evidence type="ECO:0000313" key="30">
    <source>
        <dbReference type="Proteomes" id="UP000694392"/>
    </source>
</evidence>
<evidence type="ECO:0000256" key="13">
    <source>
        <dbReference type="ARBA" id="ARBA00023136"/>
    </source>
</evidence>
<dbReference type="GO" id="GO:0006954">
    <property type="term" value="P:inflammatory response"/>
    <property type="evidence" value="ECO:0007669"/>
    <property type="project" value="TreeGrafter"/>
</dbReference>
<accession>A0A8D0HIA9</accession>
<keyword evidence="5" id="KW-1003">Cell membrane</keyword>
<feature type="domain" description="Link" evidence="28">
    <location>
        <begin position="32"/>
        <end position="121"/>
    </location>
</feature>
<dbReference type="AlphaFoldDB" id="A0A8D0HIA9"/>
<evidence type="ECO:0000256" key="22">
    <source>
        <dbReference type="ARBA" id="ARBA00032514"/>
    </source>
</evidence>
<comment type="caution">
    <text evidence="24">Lacks conserved residue(s) required for the propagation of feature annotation.</text>
</comment>
<feature type="compositionally biased region" description="Polar residues" evidence="25">
    <location>
        <begin position="247"/>
        <end position="256"/>
    </location>
</feature>
<keyword evidence="11" id="KW-0654">Proteoglycan</keyword>
<dbReference type="GeneTree" id="ENSGT00530000063822"/>
<evidence type="ECO:0000256" key="3">
    <source>
        <dbReference type="ARBA" id="ARBA00004613"/>
    </source>
</evidence>
<dbReference type="Ensembl" id="ENSSPUT00000026439.1">
    <property type="protein sequence ID" value="ENSSPUP00000024769.1"/>
    <property type="gene ID" value="ENSSPUG00000018978.1"/>
</dbReference>
<evidence type="ECO:0000256" key="12">
    <source>
        <dbReference type="ARBA" id="ARBA00022989"/>
    </source>
</evidence>
<evidence type="ECO:0000256" key="9">
    <source>
        <dbReference type="ARBA" id="ARBA00022729"/>
    </source>
</evidence>
<keyword evidence="12 26" id="KW-1133">Transmembrane helix</keyword>
<dbReference type="PANTHER" id="PTHR10225:SF6">
    <property type="entry name" value="CD44 ANTIGEN"/>
    <property type="match status" value="1"/>
</dbReference>
<dbReference type="Proteomes" id="UP000694392">
    <property type="component" value="Unplaced"/>
</dbReference>
<keyword evidence="16" id="KW-0325">Glycoprotein</keyword>
<evidence type="ECO:0000256" key="27">
    <source>
        <dbReference type="SAM" id="SignalP"/>
    </source>
</evidence>
<dbReference type="GO" id="GO:0016323">
    <property type="term" value="C:basolateral plasma membrane"/>
    <property type="evidence" value="ECO:0007669"/>
    <property type="project" value="TreeGrafter"/>
</dbReference>
<keyword evidence="9 27" id="KW-0732">Signal</keyword>
<keyword evidence="6" id="KW-0964">Secreted</keyword>
<evidence type="ECO:0000256" key="15">
    <source>
        <dbReference type="ARBA" id="ARBA00023170"/>
    </source>
</evidence>
<dbReference type="GO" id="GO:0005540">
    <property type="term" value="F:hyaluronic acid binding"/>
    <property type="evidence" value="ECO:0007669"/>
    <property type="project" value="InterPro"/>
</dbReference>
<evidence type="ECO:0000259" key="28">
    <source>
        <dbReference type="PROSITE" id="PS50963"/>
    </source>
</evidence>
<dbReference type="CDD" id="cd03516">
    <property type="entry name" value="Link_domain_CD44_like"/>
    <property type="match status" value="1"/>
</dbReference>
<dbReference type="GO" id="GO:0004896">
    <property type="term" value="F:cytokine receptor activity"/>
    <property type="evidence" value="ECO:0007669"/>
    <property type="project" value="TreeGrafter"/>
</dbReference>
<dbReference type="GO" id="GO:0042981">
    <property type="term" value="P:regulation of apoptotic process"/>
    <property type="evidence" value="ECO:0007669"/>
    <property type="project" value="UniProtKB-ARBA"/>
</dbReference>
<dbReference type="InterPro" id="IPR016187">
    <property type="entry name" value="CTDL_fold"/>
</dbReference>
<feature type="transmembrane region" description="Helical" evidence="26">
    <location>
        <begin position="276"/>
        <end position="297"/>
    </location>
</feature>
<dbReference type="PANTHER" id="PTHR10225">
    <property type="entry name" value="HYALURONAN RECEPTOR"/>
    <property type="match status" value="1"/>
</dbReference>
<dbReference type="InterPro" id="IPR016186">
    <property type="entry name" value="C-type_lectin-like/link_sf"/>
</dbReference>
<dbReference type="GO" id="GO:0070374">
    <property type="term" value="P:positive regulation of ERK1 and ERK2 cascade"/>
    <property type="evidence" value="ECO:0007669"/>
    <property type="project" value="TreeGrafter"/>
</dbReference>
<feature type="signal peptide" evidence="27">
    <location>
        <begin position="1"/>
        <end position="20"/>
    </location>
</feature>
<evidence type="ECO:0000256" key="19">
    <source>
        <dbReference type="ARBA" id="ARBA00029928"/>
    </source>
</evidence>
<reference evidence="29" key="1">
    <citation type="submission" date="2025-08" db="UniProtKB">
        <authorList>
            <consortium name="Ensembl"/>
        </authorList>
    </citation>
    <scope>IDENTIFICATION</scope>
</reference>
<evidence type="ECO:0000256" key="21">
    <source>
        <dbReference type="ARBA" id="ARBA00031823"/>
    </source>
</evidence>
<keyword evidence="17" id="KW-0966">Cell projection</keyword>
<dbReference type="InterPro" id="IPR000538">
    <property type="entry name" value="Link_dom"/>
</dbReference>
<dbReference type="SUPFAM" id="SSF56436">
    <property type="entry name" value="C-type lectin-like"/>
    <property type="match status" value="1"/>
</dbReference>
<evidence type="ECO:0000256" key="17">
    <source>
        <dbReference type="ARBA" id="ARBA00023273"/>
    </source>
</evidence>
<keyword evidence="8 26" id="KW-0812">Transmembrane</keyword>
<evidence type="ECO:0000256" key="8">
    <source>
        <dbReference type="ARBA" id="ARBA00022692"/>
    </source>
</evidence>
<feature type="compositionally biased region" description="Polar residues" evidence="25">
    <location>
        <begin position="230"/>
        <end position="239"/>
    </location>
</feature>
<dbReference type="Pfam" id="PF00193">
    <property type="entry name" value="Xlink"/>
    <property type="match status" value="1"/>
</dbReference>
<evidence type="ECO:0000313" key="29">
    <source>
        <dbReference type="Ensembl" id="ENSSPUP00000024769.1"/>
    </source>
</evidence>
<evidence type="ECO:0000256" key="20">
    <source>
        <dbReference type="ARBA" id="ARBA00031179"/>
    </source>
</evidence>
<evidence type="ECO:0000256" key="7">
    <source>
        <dbReference type="ARBA" id="ARBA00022553"/>
    </source>
</evidence>
<keyword evidence="14" id="KW-1015">Disulfide bond</keyword>
<dbReference type="InterPro" id="IPR001231">
    <property type="entry name" value="CD44_antigen"/>
</dbReference>
<name>A0A8D0HIA9_SPHPU</name>